<organism evidence="2 3">
    <name type="scientific">Glomus cerebriforme</name>
    <dbReference type="NCBI Taxonomy" id="658196"/>
    <lineage>
        <taxon>Eukaryota</taxon>
        <taxon>Fungi</taxon>
        <taxon>Fungi incertae sedis</taxon>
        <taxon>Mucoromycota</taxon>
        <taxon>Glomeromycotina</taxon>
        <taxon>Glomeromycetes</taxon>
        <taxon>Glomerales</taxon>
        <taxon>Glomeraceae</taxon>
        <taxon>Glomus</taxon>
    </lineage>
</organism>
<keyword evidence="3" id="KW-1185">Reference proteome</keyword>
<gene>
    <name evidence="2" type="ORF">C1645_790779</name>
</gene>
<sequence length="97" mass="11218">MIPSPNVKYYMIKTKSYTTSDLQNTNIQIIIIILQLSFLYFTMKSSLLPSLLIIPIIFTLILTTHLIIPIISTLIPTMHLLLFKLFLSFLFICPKRS</sequence>
<evidence type="ECO:0000313" key="2">
    <source>
        <dbReference type="EMBL" id="RIA81268.1"/>
    </source>
</evidence>
<evidence type="ECO:0000256" key="1">
    <source>
        <dbReference type="SAM" id="Phobius"/>
    </source>
</evidence>
<keyword evidence="1" id="KW-0812">Transmembrane</keyword>
<dbReference type="EMBL" id="QKYT01000821">
    <property type="protein sequence ID" value="RIA81268.1"/>
    <property type="molecule type" value="Genomic_DNA"/>
</dbReference>
<evidence type="ECO:0000313" key="3">
    <source>
        <dbReference type="Proteomes" id="UP000265703"/>
    </source>
</evidence>
<dbReference type="Proteomes" id="UP000265703">
    <property type="component" value="Unassembled WGS sequence"/>
</dbReference>
<comment type="caution">
    <text evidence="2">The sequence shown here is derived from an EMBL/GenBank/DDBJ whole genome shotgun (WGS) entry which is preliminary data.</text>
</comment>
<keyword evidence="1" id="KW-1133">Transmembrane helix</keyword>
<protein>
    <submittedName>
        <fullName evidence="2">Uncharacterized protein</fullName>
    </submittedName>
</protein>
<feature type="transmembrane region" description="Helical" evidence="1">
    <location>
        <begin position="74"/>
        <end position="93"/>
    </location>
</feature>
<name>A0A397S5J1_9GLOM</name>
<feature type="transmembrane region" description="Helical" evidence="1">
    <location>
        <begin position="25"/>
        <end position="43"/>
    </location>
</feature>
<accession>A0A397S5J1</accession>
<feature type="transmembrane region" description="Helical" evidence="1">
    <location>
        <begin position="50"/>
        <end position="68"/>
    </location>
</feature>
<reference evidence="2 3" key="1">
    <citation type="submission" date="2018-06" db="EMBL/GenBank/DDBJ databases">
        <title>Comparative genomics reveals the genomic features of Rhizophagus irregularis, R. cerebriforme, R. diaphanum and Gigaspora rosea, and their symbiotic lifestyle signature.</title>
        <authorList>
            <person name="Morin E."/>
            <person name="San Clemente H."/>
            <person name="Chen E.C.H."/>
            <person name="De La Providencia I."/>
            <person name="Hainaut M."/>
            <person name="Kuo A."/>
            <person name="Kohler A."/>
            <person name="Murat C."/>
            <person name="Tang N."/>
            <person name="Roy S."/>
            <person name="Loubradou J."/>
            <person name="Henrissat B."/>
            <person name="Grigoriev I.V."/>
            <person name="Corradi N."/>
            <person name="Roux C."/>
            <person name="Martin F.M."/>
        </authorList>
    </citation>
    <scope>NUCLEOTIDE SEQUENCE [LARGE SCALE GENOMIC DNA]</scope>
    <source>
        <strain evidence="2 3">DAOM 227022</strain>
    </source>
</reference>
<dbReference type="AlphaFoldDB" id="A0A397S5J1"/>
<proteinExistence type="predicted"/>
<keyword evidence="1" id="KW-0472">Membrane</keyword>